<dbReference type="AlphaFoldDB" id="A0A246JIX6"/>
<reference evidence="3 4" key="1">
    <citation type="journal article" date="2002" name="Int. J. Syst. Evol. Microbiol.">
        <title>Sphingopyxis witflariensis sp. nov., isolated from activated sludge.</title>
        <authorList>
            <person name="Kampfer P."/>
            <person name="Witzenberger R."/>
            <person name="Denner E.B."/>
            <person name="Busse H.J."/>
            <person name="Neef A."/>
        </authorList>
    </citation>
    <scope>NUCLEOTIDE SEQUENCE [LARGE SCALE GENOMIC DNA]</scope>
    <source>
        <strain evidence="3 4">DSM 14551</strain>
    </source>
</reference>
<evidence type="ECO:0000313" key="3">
    <source>
        <dbReference type="EMBL" id="OWQ92584.1"/>
    </source>
</evidence>
<accession>A0A246JIX6</accession>
<dbReference type="PROSITE" id="PS50911">
    <property type="entry name" value="CHAP"/>
    <property type="match status" value="1"/>
</dbReference>
<dbReference type="Pfam" id="PF05257">
    <property type="entry name" value="CHAP"/>
    <property type="match status" value="1"/>
</dbReference>
<dbReference type="InterPro" id="IPR007921">
    <property type="entry name" value="CHAP_dom"/>
</dbReference>
<evidence type="ECO:0000259" key="2">
    <source>
        <dbReference type="PROSITE" id="PS50911"/>
    </source>
</evidence>
<evidence type="ECO:0000256" key="1">
    <source>
        <dbReference type="SAM" id="SignalP"/>
    </source>
</evidence>
<dbReference type="Proteomes" id="UP000197097">
    <property type="component" value="Unassembled WGS sequence"/>
</dbReference>
<proteinExistence type="predicted"/>
<dbReference type="EMBL" id="NISJ01000012">
    <property type="protein sequence ID" value="OWQ92584.1"/>
    <property type="molecule type" value="Genomic_DNA"/>
</dbReference>
<dbReference type="InterPro" id="IPR038765">
    <property type="entry name" value="Papain-like_cys_pep_sf"/>
</dbReference>
<organism evidence="3 4">
    <name type="scientific">Sphingopyxis witflariensis</name>
    <dbReference type="NCBI Taxonomy" id="173675"/>
    <lineage>
        <taxon>Bacteria</taxon>
        <taxon>Pseudomonadati</taxon>
        <taxon>Pseudomonadota</taxon>
        <taxon>Alphaproteobacteria</taxon>
        <taxon>Sphingomonadales</taxon>
        <taxon>Sphingomonadaceae</taxon>
        <taxon>Sphingopyxis</taxon>
    </lineage>
</organism>
<name>A0A246JIX6_9SPHN</name>
<feature type="domain" description="Peptidase C51" evidence="2">
    <location>
        <begin position="9"/>
        <end position="134"/>
    </location>
</feature>
<keyword evidence="1" id="KW-0732">Signal</keyword>
<keyword evidence="4" id="KW-1185">Reference proteome</keyword>
<sequence>MSNRRFLGAAVASMMMLAGMLTSAPAIARDYLQCVPFARAESGVEIQGNAKTWWAQAAGTYERGEEPRQGAVMAFAGTRGMPYGHVAVVKKVLSDREILIDHANWSPINGRRGQIERNVRVVDVSSNGDWSMVRVWYAPIGDLGLRANPVQGFIYANGDGRESAPQRRAFDEPNWAKNNWKPGNGLEIVVASLGG</sequence>
<dbReference type="SUPFAM" id="SSF54001">
    <property type="entry name" value="Cysteine proteinases"/>
    <property type="match status" value="1"/>
</dbReference>
<dbReference type="OrthoDB" id="7279151at2"/>
<feature type="chain" id="PRO_5013235917" evidence="1">
    <location>
        <begin position="29"/>
        <end position="195"/>
    </location>
</feature>
<comment type="caution">
    <text evidence="3">The sequence shown here is derived from an EMBL/GenBank/DDBJ whole genome shotgun (WGS) entry which is preliminary data.</text>
</comment>
<feature type="signal peptide" evidence="1">
    <location>
        <begin position="1"/>
        <end position="28"/>
    </location>
</feature>
<protein>
    <submittedName>
        <fullName evidence="3">CHAP domain-containing protein</fullName>
    </submittedName>
</protein>
<evidence type="ECO:0000313" key="4">
    <source>
        <dbReference type="Proteomes" id="UP000197097"/>
    </source>
</evidence>
<gene>
    <name evidence="3" type="ORF">CDQ91_17490</name>
</gene>
<dbReference type="Gene3D" id="3.90.1720.10">
    <property type="entry name" value="endopeptidase domain like (from Nostoc punctiforme)"/>
    <property type="match status" value="1"/>
</dbReference>
<dbReference type="RefSeq" id="WP_088473999.1">
    <property type="nucleotide sequence ID" value="NZ_NISJ01000012.1"/>
</dbReference>